<evidence type="ECO:0000313" key="2">
    <source>
        <dbReference type="EMBL" id="GFG97228.1"/>
    </source>
</evidence>
<keyword evidence="3" id="KW-1185">Reference proteome</keyword>
<sequence>MSKVYPAPAIVVGIDGSRSATHAAVWAVDEAVSRDIPLRLVYVIDPRDASGTRGGDTRLAVARAALADAHRAVDAAGESVKVETDILWGKTIFKLIEESRSAVMICVGQIGINHACRGGPSVASSLLRAALCPVAVIGQSTSRGALAPVSSVVAELDNGTVLRHAFEEARLRGAALRAVSISRGARDGVLGNPTAPAQLDRRLARWMRLYPDVRAEQEVAVGAVDRYLRAHHEPGRLVVTDSYRAEPMCDAGHSVLAIRCGNL</sequence>
<comment type="caution">
    <text evidence="2">The sequence shown here is derived from an EMBL/GenBank/DDBJ whole genome shotgun (WGS) entry which is preliminary data.</text>
</comment>
<evidence type="ECO:0000313" key="3">
    <source>
        <dbReference type="Proteomes" id="UP000465301"/>
    </source>
</evidence>
<dbReference type="EMBL" id="BLLA01000001">
    <property type="protein sequence ID" value="GFG97228.1"/>
    <property type="molecule type" value="Genomic_DNA"/>
</dbReference>
<dbReference type="InterPro" id="IPR014729">
    <property type="entry name" value="Rossmann-like_a/b/a_fold"/>
</dbReference>
<feature type="domain" description="UspA" evidence="1">
    <location>
        <begin position="10"/>
        <end position="137"/>
    </location>
</feature>
<dbReference type="Proteomes" id="UP000465301">
    <property type="component" value="Unassembled WGS sequence"/>
</dbReference>
<accession>A0A7I9Z8M6</accession>
<dbReference type="InterPro" id="IPR006016">
    <property type="entry name" value="UspA"/>
</dbReference>
<dbReference type="RefSeq" id="WP_163711163.1">
    <property type="nucleotide sequence ID" value="NZ_BLLA01000001.1"/>
</dbReference>
<dbReference type="Gene3D" id="3.40.50.620">
    <property type="entry name" value="HUPs"/>
    <property type="match status" value="2"/>
</dbReference>
<organism evidence="2 3">
    <name type="scientific">Mycobacterium timonense</name>
    <dbReference type="NCBI Taxonomy" id="701043"/>
    <lineage>
        <taxon>Bacteria</taxon>
        <taxon>Bacillati</taxon>
        <taxon>Actinomycetota</taxon>
        <taxon>Actinomycetes</taxon>
        <taxon>Mycobacteriales</taxon>
        <taxon>Mycobacteriaceae</taxon>
        <taxon>Mycobacterium</taxon>
        <taxon>Mycobacterium avium complex (MAC)</taxon>
    </lineage>
</organism>
<evidence type="ECO:0000259" key="1">
    <source>
        <dbReference type="Pfam" id="PF00582"/>
    </source>
</evidence>
<name>A0A7I9Z8M6_9MYCO</name>
<reference evidence="2 3" key="1">
    <citation type="journal article" date="2019" name="Emerg. Microbes Infect.">
        <title>Comprehensive subspecies identification of 175 nontuberculous mycobacteria species based on 7547 genomic profiles.</title>
        <authorList>
            <person name="Matsumoto Y."/>
            <person name="Kinjo T."/>
            <person name="Motooka D."/>
            <person name="Nabeya D."/>
            <person name="Jung N."/>
            <person name="Uechi K."/>
            <person name="Horii T."/>
            <person name="Iida T."/>
            <person name="Fujita J."/>
            <person name="Nakamura S."/>
        </authorList>
    </citation>
    <scope>NUCLEOTIDE SEQUENCE [LARGE SCALE GENOMIC DNA]</scope>
    <source>
        <strain evidence="2 3">JCM 30726</strain>
    </source>
</reference>
<dbReference type="SUPFAM" id="SSF52402">
    <property type="entry name" value="Adenine nucleotide alpha hydrolases-like"/>
    <property type="match status" value="1"/>
</dbReference>
<proteinExistence type="predicted"/>
<dbReference type="AlphaFoldDB" id="A0A7I9Z8M6"/>
<gene>
    <name evidence="2" type="ORF">MTIM_31070</name>
</gene>
<dbReference type="Pfam" id="PF00582">
    <property type="entry name" value="Usp"/>
    <property type="match status" value="1"/>
</dbReference>
<protein>
    <submittedName>
        <fullName evidence="2">Universal stress protein</fullName>
    </submittedName>
</protein>